<dbReference type="RefSeq" id="WP_197442995.1">
    <property type="nucleotide sequence ID" value="NZ_CP036433.1"/>
</dbReference>
<keyword evidence="2 5" id="KW-0227">DNA damage</keyword>
<reference evidence="6 7" key="1">
    <citation type="submission" date="2019-02" db="EMBL/GenBank/DDBJ databases">
        <title>Deep-cultivation of Planctomycetes and their phenomic and genomic characterization uncovers novel biology.</title>
        <authorList>
            <person name="Wiegand S."/>
            <person name="Jogler M."/>
            <person name="Boedeker C."/>
            <person name="Pinto D."/>
            <person name="Vollmers J."/>
            <person name="Rivas-Marin E."/>
            <person name="Kohn T."/>
            <person name="Peeters S.H."/>
            <person name="Heuer A."/>
            <person name="Rast P."/>
            <person name="Oberbeckmann S."/>
            <person name="Bunk B."/>
            <person name="Jeske O."/>
            <person name="Meyerdierks A."/>
            <person name="Storesund J.E."/>
            <person name="Kallscheuer N."/>
            <person name="Luecker S."/>
            <person name="Lage O.M."/>
            <person name="Pohl T."/>
            <person name="Merkel B.J."/>
            <person name="Hornburger P."/>
            <person name="Mueller R.-W."/>
            <person name="Bruemmer F."/>
            <person name="Labrenz M."/>
            <person name="Spormann A.M."/>
            <person name="Op den Camp H."/>
            <person name="Overmann J."/>
            <person name="Amann R."/>
            <person name="Jetten M.S.M."/>
            <person name="Mascher T."/>
            <person name="Medema M.H."/>
            <person name="Devos D.P."/>
            <person name="Kaster A.-K."/>
            <person name="Ovreas L."/>
            <person name="Rohde M."/>
            <person name="Galperin M.Y."/>
            <person name="Jogler C."/>
        </authorList>
    </citation>
    <scope>NUCLEOTIDE SEQUENCE [LARGE SCALE GENOMIC DNA]</scope>
    <source>
        <strain evidence="6 7">Pla85_3_4</strain>
    </source>
</reference>
<evidence type="ECO:0000256" key="3">
    <source>
        <dbReference type="ARBA" id="ARBA00022801"/>
    </source>
</evidence>
<protein>
    <recommendedName>
        <fullName evidence="5">Putative 3-methyladenine DNA glycosylase</fullName>
        <ecNumber evidence="5">3.2.2.-</ecNumber>
    </recommendedName>
</protein>
<dbReference type="InterPro" id="IPR011034">
    <property type="entry name" value="Formyl_transferase-like_C_sf"/>
</dbReference>
<dbReference type="InterPro" id="IPR036995">
    <property type="entry name" value="MPG_sf"/>
</dbReference>
<dbReference type="Pfam" id="PF02245">
    <property type="entry name" value="Pur_DNA_glyco"/>
    <property type="match status" value="1"/>
</dbReference>
<evidence type="ECO:0000256" key="4">
    <source>
        <dbReference type="ARBA" id="ARBA00023204"/>
    </source>
</evidence>
<evidence type="ECO:0000256" key="5">
    <source>
        <dbReference type="HAMAP-Rule" id="MF_00527"/>
    </source>
</evidence>
<dbReference type="AlphaFoldDB" id="A0A518DMR1"/>
<keyword evidence="4 5" id="KW-0234">DNA repair</keyword>
<accession>A0A518DMR1</accession>
<dbReference type="SUPFAM" id="SSF50486">
    <property type="entry name" value="FMT C-terminal domain-like"/>
    <property type="match status" value="1"/>
</dbReference>
<keyword evidence="7" id="KW-1185">Reference proteome</keyword>
<dbReference type="NCBIfam" id="NF002003">
    <property type="entry name" value="PRK00802.1-3"/>
    <property type="match status" value="1"/>
</dbReference>
<dbReference type="EMBL" id="CP036433">
    <property type="protein sequence ID" value="QDU93112.1"/>
    <property type="molecule type" value="Genomic_DNA"/>
</dbReference>
<keyword evidence="3 5" id="KW-0378">Hydrolase</keyword>
<dbReference type="NCBIfam" id="TIGR00567">
    <property type="entry name" value="3mg"/>
    <property type="match status" value="1"/>
</dbReference>
<dbReference type="PANTHER" id="PTHR10429">
    <property type="entry name" value="DNA-3-METHYLADENINE GLYCOSYLASE"/>
    <property type="match status" value="1"/>
</dbReference>
<evidence type="ECO:0000256" key="1">
    <source>
        <dbReference type="ARBA" id="ARBA00009232"/>
    </source>
</evidence>
<name>A0A518DMR1_9BACT</name>
<dbReference type="KEGG" id="lcre:Pla8534_08910"/>
<comment type="similarity">
    <text evidence="1 5">Belongs to the DNA glycosylase MPG family.</text>
</comment>
<dbReference type="InterPro" id="IPR003180">
    <property type="entry name" value="MPG"/>
</dbReference>
<dbReference type="FunFam" id="3.10.300.10:FF:000001">
    <property type="entry name" value="Putative 3-methyladenine DNA glycosylase"/>
    <property type="match status" value="1"/>
</dbReference>
<sequence length="212" mass="23241">MTDDDFEVDRDYAALPPLSAEFYQGDTVEVARRLLGTLLVRSSPDGLTAGRIVETEAYLAVDDSACHAARGRTRSNAAMFGPAGRAYVYPIHSRWCFNVVTGLPDEGTAVLVRAIVPLAGEDLMRRRRKREKRLELTRGPARLCEALAINRELDHWDLTLGEPLWIAAAEGPLPAEQLRVSPRIGVTSAADLPLRFFLAGNPFVSGKRSGNV</sequence>
<evidence type="ECO:0000313" key="6">
    <source>
        <dbReference type="EMBL" id="QDU93112.1"/>
    </source>
</evidence>
<evidence type="ECO:0000313" key="7">
    <source>
        <dbReference type="Proteomes" id="UP000317648"/>
    </source>
</evidence>
<dbReference type="GO" id="GO:0003677">
    <property type="term" value="F:DNA binding"/>
    <property type="evidence" value="ECO:0007669"/>
    <property type="project" value="InterPro"/>
</dbReference>
<dbReference type="EC" id="3.2.2.-" evidence="5"/>
<organism evidence="6 7">
    <name type="scientific">Lignipirellula cremea</name>
    <dbReference type="NCBI Taxonomy" id="2528010"/>
    <lineage>
        <taxon>Bacteria</taxon>
        <taxon>Pseudomonadati</taxon>
        <taxon>Planctomycetota</taxon>
        <taxon>Planctomycetia</taxon>
        <taxon>Pirellulales</taxon>
        <taxon>Pirellulaceae</taxon>
        <taxon>Lignipirellula</taxon>
    </lineage>
</organism>
<dbReference type="Gene3D" id="3.10.300.10">
    <property type="entry name" value="Methylpurine-DNA glycosylase (MPG)"/>
    <property type="match status" value="1"/>
</dbReference>
<gene>
    <name evidence="6" type="ORF">Pla8534_08910</name>
</gene>
<dbReference type="GO" id="GO:0003905">
    <property type="term" value="F:alkylbase DNA N-glycosylase activity"/>
    <property type="evidence" value="ECO:0007669"/>
    <property type="project" value="InterPro"/>
</dbReference>
<dbReference type="HAMAP" id="MF_00527">
    <property type="entry name" value="3MGH"/>
    <property type="match status" value="1"/>
</dbReference>
<dbReference type="GO" id="GO:0006284">
    <property type="term" value="P:base-excision repair"/>
    <property type="evidence" value="ECO:0007669"/>
    <property type="project" value="InterPro"/>
</dbReference>
<proteinExistence type="inferred from homology"/>
<dbReference type="PANTHER" id="PTHR10429:SF0">
    <property type="entry name" value="DNA-3-METHYLADENINE GLYCOSYLASE"/>
    <property type="match status" value="1"/>
</dbReference>
<evidence type="ECO:0000256" key="2">
    <source>
        <dbReference type="ARBA" id="ARBA00022763"/>
    </source>
</evidence>
<dbReference type="Proteomes" id="UP000317648">
    <property type="component" value="Chromosome"/>
</dbReference>
<dbReference type="CDD" id="cd00540">
    <property type="entry name" value="AAG"/>
    <property type="match status" value="1"/>
</dbReference>